<keyword evidence="1" id="KW-0732">Signal</keyword>
<dbReference type="OMA" id="GQTAYCC"/>
<feature type="chain" id="PRO_5002987678" description="Hydrophobin" evidence="1">
    <location>
        <begin position="19"/>
        <end position="105"/>
    </location>
</feature>
<dbReference type="PROSITE" id="PS51257">
    <property type="entry name" value="PROKAR_LIPOPROTEIN"/>
    <property type="match status" value="1"/>
</dbReference>
<evidence type="ECO:0000256" key="1">
    <source>
        <dbReference type="SAM" id="SignalP"/>
    </source>
</evidence>
<dbReference type="VEuPathDB" id="FungiDB:NECHADRAFT_82801"/>
<dbReference type="AlphaFoldDB" id="C7YWV9"/>
<dbReference type="InParanoid" id="C7YWV9"/>
<evidence type="ECO:0000313" key="3">
    <source>
        <dbReference type="Proteomes" id="UP000005206"/>
    </source>
</evidence>
<dbReference type="KEGG" id="nhe:NECHADRAFT_82801"/>
<dbReference type="Proteomes" id="UP000005206">
    <property type="component" value="Chromosome 7"/>
</dbReference>
<evidence type="ECO:0008006" key="4">
    <source>
        <dbReference type="Google" id="ProtNLM"/>
    </source>
</evidence>
<reference evidence="2 3" key="1">
    <citation type="journal article" date="2009" name="PLoS Genet.">
        <title>The genome of Nectria haematococca: contribution of supernumerary chromosomes to gene expansion.</title>
        <authorList>
            <person name="Coleman J.J."/>
            <person name="Rounsley S.D."/>
            <person name="Rodriguez-Carres M."/>
            <person name="Kuo A."/>
            <person name="Wasmann C.C."/>
            <person name="Grimwood J."/>
            <person name="Schmutz J."/>
            <person name="Taga M."/>
            <person name="White G.J."/>
            <person name="Zhou S."/>
            <person name="Schwartz D.C."/>
            <person name="Freitag M."/>
            <person name="Ma L.J."/>
            <person name="Danchin E.G."/>
            <person name="Henrissat B."/>
            <person name="Coutinho P.M."/>
            <person name="Nelson D.R."/>
            <person name="Straney D."/>
            <person name="Napoli C.A."/>
            <person name="Barker B.M."/>
            <person name="Gribskov M."/>
            <person name="Rep M."/>
            <person name="Kroken S."/>
            <person name="Molnar I."/>
            <person name="Rensing C."/>
            <person name="Kennell J.C."/>
            <person name="Zamora J."/>
            <person name="Farman M.L."/>
            <person name="Selker E.U."/>
            <person name="Salamov A."/>
            <person name="Shapiro H."/>
            <person name="Pangilinan J."/>
            <person name="Lindquist E."/>
            <person name="Lamers C."/>
            <person name="Grigoriev I.V."/>
            <person name="Geiser D.M."/>
            <person name="Covert S.F."/>
            <person name="Temporini E."/>
            <person name="Vanetten H.D."/>
        </authorList>
    </citation>
    <scope>NUCLEOTIDE SEQUENCE [LARGE SCALE GENOMIC DNA]</scope>
    <source>
        <strain evidence="3">ATCC MYA-4622 / CBS 123669 / FGSC 9596 / NRRL 45880 / 77-13-4</strain>
    </source>
</reference>
<sequence length="105" mass="10496">MKFTIVASALAMAVSACATGTGGGSTGGSCNANTKQVCCNGLLNCAVQVLGKNCDGSAYCCKTDAPATLHICTVSRDSNEASRIGLPEGFVRLCIVAVMDLAGST</sequence>
<dbReference type="HOGENOM" id="CLU_2237276_0_0_1"/>
<name>C7YWV9_FUSV7</name>
<dbReference type="RefSeq" id="XP_003049191.1">
    <property type="nucleotide sequence ID" value="XM_003049145.1"/>
</dbReference>
<keyword evidence="3" id="KW-1185">Reference proteome</keyword>
<feature type="signal peptide" evidence="1">
    <location>
        <begin position="1"/>
        <end position="18"/>
    </location>
</feature>
<evidence type="ECO:0000313" key="2">
    <source>
        <dbReference type="EMBL" id="EEU43478.1"/>
    </source>
</evidence>
<dbReference type="EMBL" id="GG698902">
    <property type="protein sequence ID" value="EEU43478.1"/>
    <property type="molecule type" value="Genomic_DNA"/>
</dbReference>
<dbReference type="OrthoDB" id="5105578at2759"/>
<proteinExistence type="predicted"/>
<accession>C7YWV9</accession>
<gene>
    <name evidence="2" type="ORF">NECHADRAFT_82801</name>
</gene>
<protein>
    <recommendedName>
        <fullName evidence="4">Hydrophobin</fullName>
    </recommendedName>
</protein>
<organism evidence="2 3">
    <name type="scientific">Fusarium vanettenii (strain ATCC MYA-4622 / CBS 123669 / FGSC 9596 / NRRL 45880 / 77-13-4)</name>
    <name type="common">Fusarium solani subsp. pisi</name>
    <dbReference type="NCBI Taxonomy" id="660122"/>
    <lineage>
        <taxon>Eukaryota</taxon>
        <taxon>Fungi</taxon>
        <taxon>Dikarya</taxon>
        <taxon>Ascomycota</taxon>
        <taxon>Pezizomycotina</taxon>
        <taxon>Sordariomycetes</taxon>
        <taxon>Hypocreomycetidae</taxon>
        <taxon>Hypocreales</taxon>
        <taxon>Nectriaceae</taxon>
        <taxon>Fusarium</taxon>
        <taxon>Fusarium solani species complex</taxon>
        <taxon>Fusarium vanettenii</taxon>
    </lineage>
</organism>
<dbReference type="GeneID" id="9677083"/>